<sequence>MRKGAVGNVGVGIADGIGLVAREEGCADDFILTVETGPIGGITSQGIAFGANVNTRAILDMTSQFDFYHGGGLDVCYLSFAEVDQHGNVGVHKFNGKIMGTGGFIDISATSKKIIFCGTLTAGSLKTEIADGKLHIVQEGRVNKFIRELPEITFSGKIALERGLDVRYITERAVFTLKEDGLHLIEIAPGVDLQKDILDKMDFTPVISPELKLMDERLFIDAAMGFVLPEAAH</sequence>
<dbReference type="PANTHER" id="PTHR43293:SF1">
    <property type="entry name" value="ACETATE COA-TRANSFERASE YDIF"/>
    <property type="match status" value="1"/>
</dbReference>
<proteinExistence type="predicted"/>
<dbReference type="InterPro" id="IPR037171">
    <property type="entry name" value="NagB/RpiA_transferase-like"/>
</dbReference>
<dbReference type="Gene3D" id="3.40.1080.10">
    <property type="entry name" value="Glutaconate Coenzyme A-transferase"/>
    <property type="match status" value="1"/>
</dbReference>
<dbReference type="Proteomes" id="UP000281900">
    <property type="component" value="Chromosome"/>
</dbReference>
<name>A0AB33HVN8_ECOLX</name>
<dbReference type="EMBL" id="AP018802">
    <property type="protein sequence ID" value="BBF53569.1"/>
    <property type="molecule type" value="Genomic_DNA"/>
</dbReference>
<evidence type="ECO:0000313" key="2">
    <source>
        <dbReference type="Proteomes" id="UP000281900"/>
    </source>
</evidence>
<evidence type="ECO:0000313" key="1">
    <source>
        <dbReference type="EMBL" id="BBF53569.1"/>
    </source>
</evidence>
<dbReference type="PANTHER" id="PTHR43293">
    <property type="entry name" value="ACETATE COA-TRANSFERASE YDIF"/>
    <property type="match status" value="1"/>
</dbReference>
<reference evidence="1 2" key="1">
    <citation type="submission" date="2018-07" db="EMBL/GenBank/DDBJ databases">
        <title>Genomic analysis of colistin resistant EHEC isolated from cattle in Japan.</title>
        <authorList>
            <person name="Kusumoto M."/>
            <person name="Misumi W."/>
            <person name="Ogura Y."/>
            <person name="Hayashi T."/>
            <person name="Akiba M."/>
        </authorList>
    </citation>
    <scope>NUCLEOTIDE SEQUENCE [LARGE SCALE GENOMIC DNA]</scope>
    <source>
        <strain evidence="1 2">E2863</strain>
    </source>
</reference>
<gene>
    <name evidence="1" type="primary">ydiF_2</name>
    <name evidence="1" type="ORF">E2863_02075</name>
</gene>
<keyword evidence="1" id="KW-0808">Transferase</keyword>
<organism evidence="1 2">
    <name type="scientific">Escherichia coli</name>
    <dbReference type="NCBI Taxonomy" id="562"/>
    <lineage>
        <taxon>Bacteria</taxon>
        <taxon>Pseudomonadati</taxon>
        <taxon>Pseudomonadota</taxon>
        <taxon>Gammaproteobacteria</taxon>
        <taxon>Enterobacterales</taxon>
        <taxon>Enterobacteriaceae</taxon>
        <taxon>Escherichia</taxon>
    </lineage>
</organism>
<dbReference type="GO" id="GO:0016740">
    <property type="term" value="F:transferase activity"/>
    <property type="evidence" value="ECO:0007669"/>
    <property type="project" value="UniProtKB-KW"/>
</dbReference>
<protein>
    <submittedName>
        <fullName evidence="1">Acetoacetyl-CoA transferase beta subunit</fullName>
    </submittedName>
</protein>
<dbReference type="AlphaFoldDB" id="A0AB33HVN8"/>
<accession>A0AB33HVN8</accession>
<dbReference type="SUPFAM" id="SSF100950">
    <property type="entry name" value="NagB/RpiA/CoA transferase-like"/>
    <property type="match status" value="1"/>
</dbReference>